<proteinExistence type="predicted"/>
<dbReference type="InterPro" id="IPR036291">
    <property type="entry name" value="NAD(P)-bd_dom_sf"/>
</dbReference>
<dbReference type="EMBL" id="FZPH01000002">
    <property type="protein sequence ID" value="SNT00478.1"/>
    <property type="molecule type" value="Genomic_DNA"/>
</dbReference>
<name>A0A239J4S0_9ACTN</name>
<feature type="domain" description="Gfo/Idh/MocA-like oxidoreductase N-terminal" evidence="1">
    <location>
        <begin position="8"/>
        <end position="101"/>
    </location>
</feature>
<dbReference type="InterPro" id="IPR051317">
    <property type="entry name" value="Gfo/Idh/MocA_oxidoreduct"/>
</dbReference>
<keyword evidence="4" id="KW-1185">Reference proteome</keyword>
<dbReference type="InterPro" id="IPR055170">
    <property type="entry name" value="GFO_IDH_MocA-like_dom"/>
</dbReference>
<dbReference type="GO" id="GO:0000166">
    <property type="term" value="F:nucleotide binding"/>
    <property type="evidence" value="ECO:0007669"/>
    <property type="project" value="InterPro"/>
</dbReference>
<dbReference type="PANTHER" id="PTHR43708:SF8">
    <property type="entry name" value="OXIDOREDUCTASE"/>
    <property type="match status" value="1"/>
</dbReference>
<accession>A0A239J4S0</accession>
<evidence type="ECO:0000259" key="2">
    <source>
        <dbReference type="Pfam" id="PF22725"/>
    </source>
</evidence>
<dbReference type="Gene3D" id="3.40.50.720">
    <property type="entry name" value="NAD(P)-binding Rossmann-like Domain"/>
    <property type="match status" value="1"/>
</dbReference>
<protein>
    <submittedName>
        <fullName evidence="3">Predicted dehydrogenase</fullName>
    </submittedName>
</protein>
<organism evidence="3 4">
    <name type="scientific">Asanoa hainanensis</name>
    <dbReference type="NCBI Taxonomy" id="560556"/>
    <lineage>
        <taxon>Bacteria</taxon>
        <taxon>Bacillati</taxon>
        <taxon>Actinomycetota</taxon>
        <taxon>Actinomycetes</taxon>
        <taxon>Micromonosporales</taxon>
        <taxon>Micromonosporaceae</taxon>
        <taxon>Asanoa</taxon>
    </lineage>
</organism>
<evidence type="ECO:0000313" key="3">
    <source>
        <dbReference type="EMBL" id="SNT00478.1"/>
    </source>
</evidence>
<feature type="domain" description="GFO/IDH/MocA-like oxidoreductase" evidence="2">
    <location>
        <begin position="125"/>
        <end position="216"/>
    </location>
</feature>
<dbReference type="Gene3D" id="3.30.360.10">
    <property type="entry name" value="Dihydrodipicolinate Reductase, domain 2"/>
    <property type="match status" value="1"/>
</dbReference>
<reference evidence="3 4" key="1">
    <citation type="submission" date="2017-06" db="EMBL/GenBank/DDBJ databases">
        <authorList>
            <person name="Kim H.J."/>
            <person name="Triplett B.A."/>
        </authorList>
    </citation>
    <scope>NUCLEOTIDE SEQUENCE [LARGE SCALE GENOMIC DNA]</scope>
    <source>
        <strain evidence="3 4">CGMCC 4.5593</strain>
    </source>
</reference>
<dbReference type="InterPro" id="IPR000683">
    <property type="entry name" value="Gfo/Idh/MocA-like_OxRdtase_N"/>
</dbReference>
<evidence type="ECO:0000313" key="4">
    <source>
        <dbReference type="Proteomes" id="UP000198362"/>
    </source>
</evidence>
<dbReference type="AlphaFoldDB" id="A0A239J4S0"/>
<evidence type="ECO:0000259" key="1">
    <source>
        <dbReference type="Pfam" id="PF01408"/>
    </source>
</evidence>
<dbReference type="SUPFAM" id="SSF55347">
    <property type="entry name" value="Glyceraldehyde-3-phosphate dehydrogenase-like, C-terminal domain"/>
    <property type="match status" value="1"/>
</dbReference>
<dbReference type="Proteomes" id="UP000198362">
    <property type="component" value="Unassembled WGS sequence"/>
</dbReference>
<dbReference type="OrthoDB" id="9800252at2"/>
<sequence length="329" mass="34283">MGVEWLSAIAASPDVTLAAVVDLDLAAAERAAQGVVPSSTTLASVASGADFVVNATVPSAHFSVTASALRLGLPVLGEKPLTATLPEALTLAALSSLTGSLFVVSQSRRFERGLPSFKSRLSALGPVGSLTTEFYRGARFGGFRETMANPLLLDMAIHAFDTARYLLDDDPVSVYCDAYNPSWSWYAGDASANALFRFASGARYSYLASWCADGGDTSWNGNWRAVAAGGTAFWDGDRSPADANTLLDTISASLSVFVSSLRSGRPPATAVRFNVMSLAMVLCAVESASTGLPVVIDDVLASAHAAALSAASPDVAEVLRSWPSVREMS</sequence>
<dbReference type="PANTHER" id="PTHR43708">
    <property type="entry name" value="CONSERVED EXPRESSED OXIDOREDUCTASE (EUROFUNG)"/>
    <property type="match status" value="1"/>
</dbReference>
<dbReference type="Pfam" id="PF22725">
    <property type="entry name" value="GFO_IDH_MocA_C3"/>
    <property type="match status" value="1"/>
</dbReference>
<gene>
    <name evidence="3" type="ORF">SAMN05421812_102710</name>
</gene>
<dbReference type="Pfam" id="PF01408">
    <property type="entry name" value="GFO_IDH_MocA"/>
    <property type="match status" value="1"/>
</dbReference>
<dbReference type="SUPFAM" id="SSF51735">
    <property type="entry name" value="NAD(P)-binding Rossmann-fold domains"/>
    <property type="match status" value="1"/>
</dbReference>